<evidence type="ECO:0000256" key="5">
    <source>
        <dbReference type="ARBA" id="ARBA00022989"/>
    </source>
</evidence>
<accession>A0A916Z686</accession>
<name>A0A916Z686_9SPHN</name>
<dbReference type="EMBL" id="BMIP01000007">
    <property type="protein sequence ID" value="GGD78640.1"/>
    <property type="molecule type" value="Genomic_DNA"/>
</dbReference>
<evidence type="ECO:0000256" key="1">
    <source>
        <dbReference type="ARBA" id="ARBA00004651"/>
    </source>
</evidence>
<organism evidence="8 9">
    <name type="scientific">Croceicoccus mobilis</name>
    <dbReference type="NCBI Taxonomy" id="1703339"/>
    <lineage>
        <taxon>Bacteria</taxon>
        <taxon>Pseudomonadati</taxon>
        <taxon>Pseudomonadota</taxon>
        <taxon>Alphaproteobacteria</taxon>
        <taxon>Sphingomonadales</taxon>
        <taxon>Erythrobacteraceae</taxon>
        <taxon>Croceicoccus</taxon>
    </lineage>
</organism>
<feature type="transmembrane region" description="Helical" evidence="7">
    <location>
        <begin position="110"/>
        <end position="127"/>
    </location>
</feature>
<feature type="transmembrane region" description="Helical" evidence="7">
    <location>
        <begin position="12"/>
        <end position="31"/>
    </location>
</feature>
<keyword evidence="2" id="KW-0813">Transport</keyword>
<evidence type="ECO:0000256" key="6">
    <source>
        <dbReference type="ARBA" id="ARBA00023136"/>
    </source>
</evidence>
<dbReference type="PANTHER" id="PTHR30509:SF9">
    <property type="entry name" value="MULTIDRUG RESISTANCE PROTEIN MDTO"/>
    <property type="match status" value="1"/>
</dbReference>
<protein>
    <recommendedName>
        <fullName evidence="10">Fusaric acid resistance protein</fullName>
    </recommendedName>
</protein>
<comment type="caution">
    <text evidence="8">The sequence shown here is derived from an EMBL/GenBank/DDBJ whole genome shotgun (WGS) entry which is preliminary data.</text>
</comment>
<keyword evidence="5 7" id="KW-1133">Transmembrane helix</keyword>
<dbReference type="Proteomes" id="UP000612349">
    <property type="component" value="Unassembled WGS sequence"/>
</dbReference>
<dbReference type="RefSeq" id="WP_066768452.1">
    <property type="nucleotide sequence ID" value="NZ_BMIP01000007.1"/>
</dbReference>
<dbReference type="InterPro" id="IPR006726">
    <property type="entry name" value="PHBA_efflux_AaeB/fusaric-R"/>
</dbReference>
<feature type="transmembrane region" description="Helical" evidence="7">
    <location>
        <begin position="448"/>
        <end position="467"/>
    </location>
</feature>
<evidence type="ECO:0000256" key="3">
    <source>
        <dbReference type="ARBA" id="ARBA00022475"/>
    </source>
</evidence>
<feature type="transmembrane region" description="Helical" evidence="7">
    <location>
        <begin position="420"/>
        <end position="442"/>
    </location>
</feature>
<reference evidence="8" key="1">
    <citation type="journal article" date="2014" name="Int. J. Syst. Evol. Microbiol.">
        <title>Complete genome sequence of Corynebacterium casei LMG S-19264T (=DSM 44701T), isolated from a smear-ripened cheese.</title>
        <authorList>
            <consortium name="US DOE Joint Genome Institute (JGI-PGF)"/>
            <person name="Walter F."/>
            <person name="Albersmeier A."/>
            <person name="Kalinowski J."/>
            <person name="Ruckert C."/>
        </authorList>
    </citation>
    <scope>NUCLEOTIDE SEQUENCE</scope>
    <source>
        <strain evidence="8">CGMCC 1.15360</strain>
    </source>
</reference>
<feature type="transmembrane region" description="Helical" evidence="7">
    <location>
        <begin position="62"/>
        <end position="79"/>
    </location>
</feature>
<feature type="transmembrane region" description="Helical" evidence="7">
    <location>
        <begin position="499"/>
        <end position="520"/>
    </location>
</feature>
<dbReference type="GO" id="GO:0022857">
    <property type="term" value="F:transmembrane transporter activity"/>
    <property type="evidence" value="ECO:0007669"/>
    <property type="project" value="InterPro"/>
</dbReference>
<dbReference type="Pfam" id="PF04632">
    <property type="entry name" value="FUSC"/>
    <property type="match status" value="1"/>
</dbReference>
<dbReference type="PANTHER" id="PTHR30509">
    <property type="entry name" value="P-HYDROXYBENZOIC ACID EFFLUX PUMP SUBUNIT-RELATED"/>
    <property type="match status" value="1"/>
</dbReference>
<reference evidence="8" key="2">
    <citation type="submission" date="2020-09" db="EMBL/GenBank/DDBJ databases">
        <authorList>
            <person name="Sun Q."/>
            <person name="Zhou Y."/>
        </authorList>
    </citation>
    <scope>NUCLEOTIDE SEQUENCE</scope>
    <source>
        <strain evidence="8">CGMCC 1.15360</strain>
    </source>
</reference>
<evidence type="ECO:0008006" key="10">
    <source>
        <dbReference type="Google" id="ProtNLM"/>
    </source>
</evidence>
<feature type="transmembrane region" description="Helical" evidence="7">
    <location>
        <begin position="370"/>
        <end position="390"/>
    </location>
</feature>
<evidence type="ECO:0000313" key="8">
    <source>
        <dbReference type="EMBL" id="GGD78640.1"/>
    </source>
</evidence>
<evidence type="ECO:0000256" key="2">
    <source>
        <dbReference type="ARBA" id="ARBA00022448"/>
    </source>
</evidence>
<dbReference type="OrthoDB" id="9807111at2"/>
<sequence length="688" mass="74478">MKGETYGLPAAIFALKVFLAAMLALYVALRIGLPRPYWAVLTSFIVAQPTAGAVLSKGVFRVIGTAIGAAATVIMVPTLSPAPELLVPAISLWVALCIFISLLDRTPRSYMFVLAGYSACLIGLPSVETPGAIFDIAVLRVQEITIGILAGSLVHGVLWPGSVTDMLMRRVEGTLTDAERWSRDSMAQERVPDLDKERRRLALDITEMHQMAVHLPFDTAKAAPRQRTVRALQNQLSMILPLAAAVDDRIRTLMAETGAALSEDIGVLLADCREWLDEANHDAAERHERAEALIRRAAELEPEVYPGMGWDAALRLSLLARIASLIAAHRDCRDLRDQMLAPTARPVTARVAQLLESTGQRQMHRDYAGALRTGFGAALTITVGCVLWIASGWDQGSTAVMLAGVFLSLFSAADDPTRPLRFFFFGTLIATAVGLLYGFAILPQVDGFAMMAAVMAPALLLGGAFMASPRWGMVALPSMLGLASPSLLAEQYSSDFAGYLNGAIAQLAAVFFALTMVRLLQSAGLDGTINRTLRAGWTDIARRAKLDRAPDVPGWISLMLDRTGLLAPRLAARGDDPGQPLYDALRDLRTGIVIGELRQLRFDLGREEGRVISPVLEDVSRYYTRLGADKPPEIEPGTLRHVDTAIASLANNPSTEVRRTGVLALISLRRNLFPDAPDYISLPERSAA</sequence>
<dbReference type="GO" id="GO:0005886">
    <property type="term" value="C:plasma membrane"/>
    <property type="evidence" value="ECO:0007669"/>
    <property type="project" value="UniProtKB-SubCell"/>
</dbReference>
<evidence type="ECO:0000256" key="4">
    <source>
        <dbReference type="ARBA" id="ARBA00022692"/>
    </source>
</evidence>
<comment type="subcellular location">
    <subcellularLocation>
        <location evidence="1">Cell membrane</location>
        <topology evidence="1">Multi-pass membrane protein</topology>
    </subcellularLocation>
</comment>
<proteinExistence type="predicted"/>
<evidence type="ECO:0000313" key="9">
    <source>
        <dbReference type="Proteomes" id="UP000612349"/>
    </source>
</evidence>
<feature type="transmembrane region" description="Helical" evidence="7">
    <location>
        <begin position="139"/>
        <end position="160"/>
    </location>
</feature>
<gene>
    <name evidence="8" type="ORF">GCM10010990_30640</name>
</gene>
<dbReference type="AlphaFoldDB" id="A0A916Z686"/>
<feature type="transmembrane region" description="Helical" evidence="7">
    <location>
        <begin position="85"/>
        <end position="103"/>
    </location>
</feature>
<keyword evidence="9" id="KW-1185">Reference proteome</keyword>
<feature type="transmembrane region" description="Helical" evidence="7">
    <location>
        <begin position="396"/>
        <end position="413"/>
    </location>
</feature>
<keyword evidence="6 7" id="KW-0472">Membrane</keyword>
<evidence type="ECO:0000256" key="7">
    <source>
        <dbReference type="SAM" id="Phobius"/>
    </source>
</evidence>
<keyword evidence="3" id="KW-1003">Cell membrane</keyword>
<keyword evidence="4 7" id="KW-0812">Transmembrane</keyword>